<dbReference type="AlphaFoldDB" id="A0A2X3K6C9"/>
<keyword evidence="3" id="KW-0413">Isomerase</keyword>
<evidence type="ECO:0000256" key="1">
    <source>
        <dbReference type="ARBA" id="ARBA00022737"/>
    </source>
</evidence>
<dbReference type="InterPro" id="IPR000297">
    <property type="entry name" value="PPIase_PpiC"/>
</dbReference>
<dbReference type="PROSITE" id="PS50835">
    <property type="entry name" value="IG_LIKE"/>
    <property type="match status" value="4"/>
</dbReference>
<name>A0A2X3K6C9_9BACT</name>
<dbReference type="PROSITE" id="PS50198">
    <property type="entry name" value="PPIC_PPIASE_2"/>
    <property type="match status" value="1"/>
</dbReference>
<dbReference type="SMART" id="SM00409">
    <property type="entry name" value="IG"/>
    <property type="match status" value="4"/>
</dbReference>
<feature type="signal peptide" evidence="4">
    <location>
        <begin position="1"/>
        <end position="20"/>
    </location>
</feature>
<evidence type="ECO:0000256" key="3">
    <source>
        <dbReference type="PROSITE-ProRule" id="PRU00278"/>
    </source>
</evidence>
<dbReference type="EMBL" id="LS483254">
    <property type="protein sequence ID" value="SQD92787.1"/>
    <property type="molecule type" value="Genomic_DNA"/>
</dbReference>
<dbReference type="SMART" id="SM00408">
    <property type="entry name" value="IGc2"/>
    <property type="match status" value="4"/>
</dbReference>
<protein>
    <submittedName>
        <fullName evidence="7">Immunoglobulin I-set domain-containing protein (Modular protein)</fullName>
    </submittedName>
</protein>
<evidence type="ECO:0000313" key="8">
    <source>
        <dbReference type="Proteomes" id="UP000249818"/>
    </source>
</evidence>
<evidence type="ECO:0000259" key="5">
    <source>
        <dbReference type="PROSITE" id="PS50198"/>
    </source>
</evidence>
<feature type="domain" description="Ig-like" evidence="6">
    <location>
        <begin position="113"/>
        <end position="193"/>
    </location>
</feature>
<dbReference type="InterPro" id="IPR003599">
    <property type="entry name" value="Ig_sub"/>
</dbReference>
<dbReference type="SUPFAM" id="SSF54534">
    <property type="entry name" value="FKBP-like"/>
    <property type="match status" value="1"/>
</dbReference>
<organism evidence="7 8">
    <name type="scientific">Candidatus Bipolaricaulis anaerobius</name>
    <dbReference type="NCBI Taxonomy" id="2026885"/>
    <lineage>
        <taxon>Bacteria</taxon>
        <taxon>Candidatus Bipolaricaulota</taxon>
        <taxon>Candidatus Bipolaricaulia</taxon>
        <taxon>Candidatus Bipolaricaulales</taxon>
        <taxon>Candidatus Bipolaricaulaceae</taxon>
        <taxon>Candidatus Bipolaricaulis</taxon>
    </lineage>
</organism>
<dbReference type="Pfam" id="PF13927">
    <property type="entry name" value="Ig_3"/>
    <property type="match status" value="4"/>
</dbReference>
<keyword evidence="8" id="KW-1185">Reference proteome</keyword>
<dbReference type="PROSITE" id="PS01096">
    <property type="entry name" value="PPIC_PPIASE_1"/>
    <property type="match status" value="1"/>
</dbReference>
<dbReference type="InterPro" id="IPR007110">
    <property type="entry name" value="Ig-like_dom"/>
</dbReference>
<dbReference type="PANTHER" id="PTHR44170">
    <property type="entry name" value="PROTEIN SIDEKICK"/>
    <property type="match status" value="1"/>
</dbReference>
<dbReference type="SUPFAM" id="SSF109998">
    <property type="entry name" value="Triger factor/SurA peptide-binding domain-like"/>
    <property type="match status" value="1"/>
</dbReference>
<keyword evidence="4" id="KW-0732">Signal</keyword>
<feature type="domain" description="Ig-like" evidence="6">
    <location>
        <begin position="283"/>
        <end position="363"/>
    </location>
</feature>
<dbReference type="GO" id="GO:0003755">
    <property type="term" value="F:peptidyl-prolyl cis-trans isomerase activity"/>
    <property type="evidence" value="ECO:0007669"/>
    <property type="project" value="UniProtKB-KW"/>
</dbReference>
<accession>A0A2X3K6C9</accession>
<dbReference type="OrthoDB" id="14196at2"/>
<feature type="domain" description="PpiC" evidence="5">
    <location>
        <begin position="544"/>
        <end position="634"/>
    </location>
</feature>
<dbReference type="RefSeq" id="WP_122030994.1">
    <property type="nucleotide sequence ID" value="NZ_LS483254.1"/>
</dbReference>
<dbReference type="Proteomes" id="UP000249818">
    <property type="component" value="Chromosome BARAN1"/>
</dbReference>
<evidence type="ECO:0000256" key="4">
    <source>
        <dbReference type="SAM" id="SignalP"/>
    </source>
</evidence>
<dbReference type="Pfam" id="PF13616">
    <property type="entry name" value="Rotamase_3"/>
    <property type="match status" value="1"/>
</dbReference>
<dbReference type="InterPro" id="IPR036179">
    <property type="entry name" value="Ig-like_dom_sf"/>
</dbReference>
<proteinExistence type="predicted"/>
<feature type="chain" id="PRO_5016068545" evidence="4">
    <location>
        <begin position="21"/>
        <end position="796"/>
    </location>
</feature>
<evidence type="ECO:0000259" key="6">
    <source>
        <dbReference type="PROSITE" id="PS50835"/>
    </source>
</evidence>
<gene>
    <name evidence="7" type="ORF">BARAN1_0763</name>
</gene>
<dbReference type="InterPro" id="IPR023058">
    <property type="entry name" value="PPIase_PpiC_CS"/>
</dbReference>
<dbReference type="KEGG" id="bana:BARAN1_0763"/>
<dbReference type="InterPro" id="IPR013783">
    <property type="entry name" value="Ig-like_fold"/>
</dbReference>
<dbReference type="GO" id="GO:0098609">
    <property type="term" value="P:cell-cell adhesion"/>
    <property type="evidence" value="ECO:0007669"/>
    <property type="project" value="TreeGrafter"/>
</dbReference>
<feature type="domain" description="Ig-like" evidence="6">
    <location>
        <begin position="28"/>
        <end position="108"/>
    </location>
</feature>
<keyword evidence="3" id="KW-0697">Rotamase</keyword>
<reference evidence="8" key="1">
    <citation type="submission" date="2018-05" db="EMBL/GenBank/DDBJ databases">
        <authorList>
            <person name="Hao L."/>
        </authorList>
    </citation>
    <scope>NUCLEOTIDE SEQUENCE [LARGE SCALE GENOMIC DNA]</scope>
</reference>
<feature type="domain" description="Ig-like" evidence="6">
    <location>
        <begin position="198"/>
        <end position="278"/>
    </location>
</feature>
<keyword evidence="1" id="KW-0677">Repeat</keyword>
<dbReference type="Gene3D" id="2.60.40.10">
    <property type="entry name" value="Immunoglobulins"/>
    <property type="match status" value="4"/>
</dbReference>
<dbReference type="InterPro" id="IPR027304">
    <property type="entry name" value="Trigger_fact/SurA_dom_sf"/>
</dbReference>
<dbReference type="SUPFAM" id="SSF48726">
    <property type="entry name" value="Immunoglobulin"/>
    <property type="match status" value="4"/>
</dbReference>
<sequence>MRMRAVVAVLVVLGMGAFLAGCDKGTPPTISTPPTAQTACVGGKVTFSVTAAGKAPLSYQWKKDGTAISGATNATYTIGSVAAGDAGSYTVVVTNAAGSITSAAAVLTVNVPPTITAQPAAQSACLGKSVLFSVTATGTPPFSYQWKKDGTTIAGATTAIYTIPAVTNADEGTYTVVVTNGCGSVTSTPAALSLGAAPTITSEPTAQTVCAGQPVEFTVAATGTPPLTYQWLKDGGEIGGATAATYTISAAASTDAGAYSATVANSCGTVTSRAAALTVGTAPTITAQPASQAAVAGSSATFSVTATGTPPFSYQWQRDNADIAGATEPSYTIPAVASADAGSYTVVVTNPCGSATSDPALLTVTPAATEPVPPPAVTGPFITVNGHPLDRAAFDSMRESILDYYAQLYAQFGIDIEVFRAGARGRLFDLDLDLTALTAVITRGLVEAEAERLGVVITGEETEAEFQKQYQAMLDTYGMAEQDLVDYFAIYGGTLEEFKEEGRASVTEQLLYAAVQQAVVGPIELSEDELRAYFEEHKADYSTEEQIEASHILVATAEEAQAILDELARGADFAELARTRSTDTGSAAQGGALGWFGRGVMAPEFEEAAFALEVGETSGIVQTDFGFHIIRVTDRRAASEPEFEEVADRVRADAERAIARERFDAWLKAAREEATVVISDPILEAMYLKDLDLDRGIAAFERIRDEGVVEEEYISFIIGSLYEEKMASLQSEIELLTTQLPEGPEREAEIARVEGEVEKARQAALAAYQEALKAFPDDEDVQERISVLEGKEALPR</sequence>
<evidence type="ECO:0000313" key="7">
    <source>
        <dbReference type="EMBL" id="SQD92787.1"/>
    </source>
</evidence>
<dbReference type="Gene3D" id="3.10.50.40">
    <property type="match status" value="1"/>
</dbReference>
<evidence type="ECO:0000256" key="2">
    <source>
        <dbReference type="ARBA" id="ARBA00023157"/>
    </source>
</evidence>
<dbReference type="PANTHER" id="PTHR44170:SF46">
    <property type="entry name" value="PROTEIN SIDEKICK"/>
    <property type="match status" value="1"/>
</dbReference>
<keyword evidence="2" id="KW-1015">Disulfide bond</keyword>
<dbReference type="InterPro" id="IPR003598">
    <property type="entry name" value="Ig_sub2"/>
</dbReference>
<dbReference type="InterPro" id="IPR046357">
    <property type="entry name" value="PPIase_dom_sf"/>
</dbReference>
<dbReference type="CDD" id="cd00096">
    <property type="entry name" value="Ig"/>
    <property type="match status" value="3"/>
</dbReference>
<dbReference type="PROSITE" id="PS51257">
    <property type="entry name" value="PROKAR_LIPOPROTEIN"/>
    <property type="match status" value="1"/>
</dbReference>